<dbReference type="InterPro" id="IPR001245">
    <property type="entry name" value="Ser-Thr/Tyr_kinase_cat_dom"/>
</dbReference>
<proteinExistence type="predicted"/>
<feature type="domain" description="Protein kinase" evidence="5">
    <location>
        <begin position="48"/>
        <end position="303"/>
    </location>
</feature>
<dbReference type="Pfam" id="PF07714">
    <property type="entry name" value="PK_Tyr_Ser-Thr"/>
    <property type="match status" value="1"/>
</dbReference>
<dbReference type="SUPFAM" id="SSF56112">
    <property type="entry name" value="Protein kinase-like (PK-like)"/>
    <property type="match status" value="1"/>
</dbReference>
<dbReference type="InterPro" id="IPR051681">
    <property type="entry name" value="Ser/Thr_Kinases-Pseudokinases"/>
</dbReference>
<evidence type="ECO:0000256" key="1">
    <source>
        <dbReference type="ARBA" id="ARBA00022679"/>
    </source>
</evidence>
<accession>A0A397SD29</accession>
<evidence type="ECO:0000256" key="4">
    <source>
        <dbReference type="ARBA" id="ARBA00022840"/>
    </source>
</evidence>
<dbReference type="GO" id="GO:0004674">
    <property type="term" value="F:protein serine/threonine kinase activity"/>
    <property type="evidence" value="ECO:0007669"/>
    <property type="project" value="TreeGrafter"/>
</dbReference>
<dbReference type="EMBL" id="QKYT01000630">
    <property type="protein sequence ID" value="RIA82779.1"/>
    <property type="molecule type" value="Genomic_DNA"/>
</dbReference>
<evidence type="ECO:0000256" key="3">
    <source>
        <dbReference type="ARBA" id="ARBA00022777"/>
    </source>
</evidence>
<dbReference type="GO" id="GO:0005524">
    <property type="term" value="F:ATP binding"/>
    <property type="evidence" value="ECO:0007669"/>
    <property type="project" value="UniProtKB-KW"/>
</dbReference>
<dbReference type="InterPro" id="IPR000719">
    <property type="entry name" value="Prot_kinase_dom"/>
</dbReference>
<evidence type="ECO:0000313" key="6">
    <source>
        <dbReference type="EMBL" id="RIA82779.1"/>
    </source>
</evidence>
<dbReference type="OrthoDB" id="346907at2759"/>
<dbReference type="PANTHER" id="PTHR44329:SF288">
    <property type="entry name" value="MITOGEN-ACTIVATED PROTEIN KINASE KINASE KINASE 20"/>
    <property type="match status" value="1"/>
</dbReference>
<dbReference type="InterPro" id="IPR011009">
    <property type="entry name" value="Kinase-like_dom_sf"/>
</dbReference>
<keyword evidence="1" id="KW-0808">Transferase</keyword>
<name>A0A397SD29_9GLOM</name>
<keyword evidence="4" id="KW-0067">ATP-binding</keyword>
<sequence>MSCIKKDGKLLQTDIVELDTLLCDIKADLLSLNRDDFLVVYDYNWFTDINIIKKGSGRGSTIWKAKLKHVAENYIVLKESPSIGILINEIKAYYQCIIEKPVANLIHIHGVTKNTCSGMPMLVIEYAQEGDLKECLNLQSPSWETKIQILLDIISGLKMMHNAGYVHKDLHIKNILCFKEGDMLKAKIADLGESCPISTIQGEIYGVLPYMAPEFLEDTKYTFASDVYSFGIIIIKLSTEEEKDPFWSRRDWQFPLEICEGLRPELSPDTPEIYADLCKSCTDTNPKNRPTAQKIGEILISWITDGVFKIT</sequence>
<dbReference type="Gene3D" id="1.10.510.10">
    <property type="entry name" value="Transferase(Phosphotransferase) domain 1"/>
    <property type="match status" value="1"/>
</dbReference>
<evidence type="ECO:0000313" key="7">
    <source>
        <dbReference type="Proteomes" id="UP000265703"/>
    </source>
</evidence>
<dbReference type="PANTHER" id="PTHR44329">
    <property type="entry name" value="SERINE/THREONINE-PROTEIN KINASE TNNI3K-RELATED"/>
    <property type="match status" value="1"/>
</dbReference>
<keyword evidence="2" id="KW-0547">Nucleotide-binding</keyword>
<reference evidence="6 7" key="1">
    <citation type="submission" date="2018-06" db="EMBL/GenBank/DDBJ databases">
        <title>Comparative genomics reveals the genomic features of Rhizophagus irregularis, R. cerebriforme, R. diaphanum and Gigaspora rosea, and their symbiotic lifestyle signature.</title>
        <authorList>
            <person name="Morin E."/>
            <person name="San Clemente H."/>
            <person name="Chen E.C.H."/>
            <person name="De La Providencia I."/>
            <person name="Hainaut M."/>
            <person name="Kuo A."/>
            <person name="Kohler A."/>
            <person name="Murat C."/>
            <person name="Tang N."/>
            <person name="Roy S."/>
            <person name="Loubradou J."/>
            <person name="Henrissat B."/>
            <person name="Grigoriev I.V."/>
            <person name="Corradi N."/>
            <person name="Roux C."/>
            <person name="Martin F.M."/>
        </authorList>
    </citation>
    <scope>NUCLEOTIDE SEQUENCE [LARGE SCALE GENOMIC DNA]</scope>
    <source>
        <strain evidence="6 7">DAOM 227022</strain>
    </source>
</reference>
<dbReference type="Proteomes" id="UP000265703">
    <property type="component" value="Unassembled WGS sequence"/>
</dbReference>
<keyword evidence="7" id="KW-1185">Reference proteome</keyword>
<protein>
    <submittedName>
        <fullName evidence="6">Kinase-like domain-containing protein</fullName>
    </submittedName>
</protein>
<evidence type="ECO:0000259" key="5">
    <source>
        <dbReference type="PROSITE" id="PS50011"/>
    </source>
</evidence>
<evidence type="ECO:0000256" key="2">
    <source>
        <dbReference type="ARBA" id="ARBA00022741"/>
    </source>
</evidence>
<dbReference type="PROSITE" id="PS50011">
    <property type="entry name" value="PROTEIN_KINASE_DOM"/>
    <property type="match status" value="1"/>
</dbReference>
<gene>
    <name evidence="6" type="ORF">C1645_834808</name>
</gene>
<organism evidence="6 7">
    <name type="scientific">Glomus cerebriforme</name>
    <dbReference type="NCBI Taxonomy" id="658196"/>
    <lineage>
        <taxon>Eukaryota</taxon>
        <taxon>Fungi</taxon>
        <taxon>Fungi incertae sedis</taxon>
        <taxon>Mucoromycota</taxon>
        <taxon>Glomeromycotina</taxon>
        <taxon>Glomeromycetes</taxon>
        <taxon>Glomerales</taxon>
        <taxon>Glomeraceae</taxon>
        <taxon>Glomus</taxon>
    </lineage>
</organism>
<keyword evidence="3 6" id="KW-0418">Kinase</keyword>
<comment type="caution">
    <text evidence="6">The sequence shown here is derived from an EMBL/GenBank/DDBJ whole genome shotgun (WGS) entry which is preliminary data.</text>
</comment>
<dbReference type="AlphaFoldDB" id="A0A397SD29"/>